<evidence type="ECO:0000256" key="5">
    <source>
        <dbReference type="ARBA" id="ARBA00023136"/>
    </source>
</evidence>
<feature type="transmembrane region" description="Helical" evidence="6">
    <location>
        <begin position="96"/>
        <end position="116"/>
    </location>
</feature>
<protein>
    <recommendedName>
        <fullName evidence="9">Prenyltransferase</fullName>
    </recommendedName>
</protein>
<comment type="subcellular location">
    <subcellularLocation>
        <location evidence="1">Membrane</location>
        <topology evidence="1">Multi-pass membrane protein</topology>
    </subcellularLocation>
</comment>
<feature type="transmembrane region" description="Helical" evidence="6">
    <location>
        <begin position="230"/>
        <end position="247"/>
    </location>
</feature>
<keyword evidence="4 6" id="KW-1133">Transmembrane helix</keyword>
<evidence type="ECO:0000256" key="3">
    <source>
        <dbReference type="ARBA" id="ARBA00022692"/>
    </source>
</evidence>
<dbReference type="AlphaFoldDB" id="A0A3S0JK84"/>
<evidence type="ECO:0000256" key="4">
    <source>
        <dbReference type="ARBA" id="ARBA00022989"/>
    </source>
</evidence>
<dbReference type="Pfam" id="PF01040">
    <property type="entry name" value="UbiA"/>
    <property type="match status" value="1"/>
</dbReference>
<evidence type="ECO:0000313" key="8">
    <source>
        <dbReference type="Proteomes" id="UP000282184"/>
    </source>
</evidence>
<keyword evidence="3 6" id="KW-0812">Transmembrane</keyword>
<keyword evidence="2" id="KW-1003">Cell membrane</keyword>
<dbReference type="Gene3D" id="1.10.357.140">
    <property type="entry name" value="UbiA prenyltransferase"/>
    <property type="match status" value="1"/>
</dbReference>
<gene>
    <name evidence="7" type="ORF">EJV47_00635</name>
</gene>
<comment type="caution">
    <text evidence="7">The sequence shown here is derived from an EMBL/GenBank/DDBJ whole genome shotgun (WGS) entry which is preliminary data.</text>
</comment>
<dbReference type="OrthoDB" id="871842at2"/>
<dbReference type="GO" id="GO:0016765">
    <property type="term" value="F:transferase activity, transferring alkyl or aryl (other than methyl) groups"/>
    <property type="evidence" value="ECO:0007669"/>
    <property type="project" value="InterPro"/>
</dbReference>
<evidence type="ECO:0000256" key="1">
    <source>
        <dbReference type="ARBA" id="ARBA00004141"/>
    </source>
</evidence>
<evidence type="ECO:0000256" key="6">
    <source>
        <dbReference type="SAM" id="Phobius"/>
    </source>
</evidence>
<dbReference type="InterPro" id="IPR044878">
    <property type="entry name" value="UbiA_sf"/>
</dbReference>
<feature type="transmembrane region" description="Helical" evidence="6">
    <location>
        <begin position="56"/>
        <end position="75"/>
    </location>
</feature>
<keyword evidence="5 6" id="KW-0472">Membrane</keyword>
<name>A0A3S0JK84_9BACT</name>
<dbReference type="InterPro" id="IPR000537">
    <property type="entry name" value="UbiA_prenyltransferase"/>
</dbReference>
<dbReference type="EMBL" id="RXOF01000001">
    <property type="protein sequence ID" value="RTQ53277.1"/>
    <property type="molecule type" value="Genomic_DNA"/>
</dbReference>
<reference evidence="7 8" key="1">
    <citation type="submission" date="2018-12" db="EMBL/GenBank/DDBJ databases">
        <title>Hymenobacter gummosus sp. nov., isolated from a spring.</title>
        <authorList>
            <person name="Nie L."/>
        </authorList>
    </citation>
    <scope>NUCLEOTIDE SEQUENCE [LARGE SCALE GENOMIC DNA]</scope>
    <source>
        <strain evidence="7 8">KCTC 52166</strain>
    </source>
</reference>
<dbReference type="Proteomes" id="UP000282184">
    <property type="component" value="Unassembled WGS sequence"/>
</dbReference>
<evidence type="ECO:0008006" key="9">
    <source>
        <dbReference type="Google" id="ProtNLM"/>
    </source>
</evidence>
<sequence length="354" mass="38147">MPQEPGLAWPQNSGALLSMTRASEWWAYKFAPILATAYATAALARVPLAPLLPRLLLLLLAFTVGAIYVSVLNDWTDRADDAAAGKSNRLARQSGGVVALVLAGCAAVGLIIGGYFWQLSPWTAGLYLGAWVTYSLYSLPPVRLKVRGSWGLLADAAGAHLFPQLLTATVVSQWAGVAPSGPWLVAVGAWALGCGLRNILWHQLGDAANDAQAGVRTFVVQWGARAGHRLALGALLLEAVGLGLLLYLGRQPLAYLALALYGGLTYLRARVWQQPVVVAQPQAGQHILLNEYYEVYYPLVLLLGQVWRFPSDAWVLGLHGALFGLHSWQRLHLWGAASAVLWSKARQLLHKVGA</sequence>
<proteinExistence type="predicted"/>
<keyword evidence="8" id="KW-1185">Reference proteome</keyword>
<evidence type="ECO:0000313" key="7">
    <source>
        <dbReference type="EMBL" id="RTQ53277.1"/>
    </source>
</evidence>
<dbReference type="GO" id="GO:0016020">
    <property type="term" value="C:membrane"/>
    <property type="evidence" value="ECO:0007669"/>
    <property type="project" value="UniProtKB-SubCell"/>
</dbReference>
<organism evidence="7 8">
    <name type="scientific">Hymenobacter gummosus</name>
    <dbReference type="NCBI Taxonomy" id="1776032"/>
    <lineage>
        <taxon>Bacteria</taxon>
        <taxon>Pseudomonadati</taxon>
        <taxon>Bacteroidota</taxon>
        <taxon>Cytophagia</taxon>
        <taxon>Cytophagales</taxon>
        <taxon>Hymenobacteraceae</taxon>
        <taxon>Hymenobacter</taxon>
    </lineage>
</organism>
<evidence type="ECO:0000256" key="2">
    <source>
        <dbReference type="ARBA" id="ARBA00022475"/>
    </source>
</evidence>
<feature type="transmembrane region" description="Helical" evidence="6">
    <location>
        <begin position="122"/>
        <end position="139"/>
    </location>
</feature>
<dbReference type="RefSeq" id="WP_126691203.1">
    <property type="nucleotide sequence ID" value="NZ_RXOF01000001.1"/>
</dbReference>
<accession>A0A3S0JK84</accession>